<evidence type="ECO:0000256" key="1">
    <source>
        <dbReference type="ARBA" id="ARBA00007577"/>
    </source>
</evidence>
<keyword evidence="2" id="KW-0813">Transport</keyword>
<comment type="similarity">
    <text evidence="1">Belongs to the ABC transporter superfamily. ABCB family. Multidrug resistance exporter (TC 3.A.1.201) subfamily.</text>
</comment>
<dbReference type="InterPro" id="IPR027417">
    <property type="entry name" value="P-loop_NTPase"/>
</dbReference>
<dbReference type="InterPro" id="IPR003593">
    <property type="entry name" value="AAA+_ATPase"/>
</dbReference>
<proteinExistence type="inferred from homology"/>
<dbReference type="SMART" id="SM00382">
    <property type="entry name" value="AAA"/>
    <property type="match status" value="1"/>
</dbReference>
<evidence type="ECO:0000313" key="9">
    <source>
        <dbReference type="Proteomes" id="UP001227230"/>
    </source>
</evidence>
<evidence type="ECO:0000259" key="7">
    <source>
        <dbReference type="PROSITE" id="PS50893"/>
    </source>
</evidence>
<evidence type="ECO:0000256" key="6">
    <source>
        <dbReference type="ARBA" id="ARBA00023180"/>
    </source>
</evidence>
<dbReference type="Pfam" id="PF00005">
    <property type="entry name" value="ABC_tran"/>
    <property type="match status" value="1"/>
</dbReference>
<evidence type="ECO:0000256" key="3">
    <source>
        <dbReference type="ARBA" id="ARBA00022737"/>
    </source>
</evidence>
<keyword evidence="6" id="KW-0325">Glycoprotein</keyword>
<sequence length="244" mass="26597">MKGQIQLHEVDFAYPARLDAMIFKGFSINTDAKKSTTLVGHSGSSKSTINGLIKRFYDPLKGIVKLDGKDIKIFHLRVLRKHIALVHQEPILFVAGFKKLVQFGMTRPSRIRLNVGRNESQTHDFISGLKHGYDTWCAGKGVQLSGGQRQCIAIARAILKNAAVLLLDEATSALDSRSEVVVQEALERLMVGQTCVENCDSIAVVDKGKVVEKGTHASLLAKGPSGAYYSLVSLQRGPNPSTPT</sequence>
<dbReference type="SUPFAM" id="SSF52540">
    <property type="entry name" value="P-loop containing nucleoside triphosphate hydrolases"/>
    <property type="match status" value="1"/>
</dbReference>
<reference evidence="8 9" key="1">
    <citation type="journal article" date="2023" name="Hortic Res">
        <title>The complete reference genome for grapevine (Vitis vinifera L.) genetics and breeding.</title>
        <authorList>
            <person name="Shi X."/>
            <person name="Cao S."/>
            <person name="Wang X."/>
            <person name="Huang S."/>
            <person name="Wang Y."/>
            <person name="Liu Z."/>
            <person name="Liu W."/>
            <person name="Leng X."/>
            <person name="Peng Y."/>
            <person name="Wang N."/>
            <person name="Wang Y."/>
            <person name="Ma Z."/>
            <person name="Xu X."/>
            <person name="Zhang F."/>
            <person name="Xue H."/>
            <person name="Zhong H."/>
            <person name="Wang Y."/>
            <person name="Zhang K."/>
            <person name="Velt A."/>
            <person name="Avia K."/>
            <person name="Holtgrawe D."/>
            <person name="Grimplet J."/>
            <person name="Matus J.T."/>
            <person name="Ware D."/>
            <person name="Wu X."/>
            <person name="Wang H."/>
            <person name="Liu C."/>
            <person name="Fang Y."/>
            <person name="Rustenholz C."/>
            <person name="Cheng Z."/>
            <person name="Xiao H."/>
            <person name="Zhou Y."/>
        </authorList>
    </citation>
    <scope>NUCLEOTIDE SEQUENCE [LARGE SCALE GENOMIC DNA]</scope>
    <source>
        <strain evidence="9">cv. Pinot noir / PN40024</strain>
        <tissue evidence="8">Leaf</tissue>
    </source>
</reference>
<keyword evidence="5" id="KW-0067">ATP-binding</keyword>
<evidence type="ECO:0000256" key="5">
    <source>
        <dbReference type="ARBA" id="ARBA00022840"/>
    </source>
</evidence>
<keyword evidence="4" id="KW-0547">Nucleotide-binding</keyword>
<dbReference type="PANTHER" id="PTHR45136:SF2">
    <property type="entry name" value="ABC TRANSPORTER DOMAIN-CONTAINING PROTEIN"/>
    <property type="match status" value="1"/>
</dbReference>
<dbReference type="PANTHER" id="PTHR45136">
    <property type="entry name" value="ABC TRANSPORTER DOMAIN-CONTAINING PROTEIN"/>
    <property type="match status" value="1"/>
</dbReference>
<dbReference type="InterPro" id="IPR003439">
    <property type="entry name" value="ABC_transporter-like_ATP-bd"/>
</dbReference>
<protein>
    <recommendedName>
        <fullName evidence="7">ABC transporter domain-containing protein</fullName>
    </recommendedName>
</protein>
<dbReference type="EMBL" id="CP126666">
    <property type="protein sequence ID" value="WKA13406.1"/>
    <property type="molecule type" value="Genomic_DNA"/>
</dbReference>
<evidence type="ECO:0000256" key="2">
    <source>
        <dbReference type="ARBA" id="ARBA00022448"/>
    </source>
</evidence>
<feature type="domain" description="ABC transporter" evidence="7">
    <location>
        <begin position="5"/>
        <end position="232"/>
    </location>
</feature>
<keyword evidence="9" id="KW-1185">Reference proteome</keyword>
<dbReference type="PROSITE" id="PS00211">
    <property type="entry name" value="ABC_TRANSPORTER_1"/>
    <property type="match status" value="1"/>
</dbReference>
<evidence type="ECO:0000313" key="8">
    <source>
        <dbReference type="EMBL" id="WKA13406.1"/>
    </source>
</evidence>
<keyword evidence="3" id="KW-0677">Repeat</keyword>
<evidence type="ECO:0000256" key="4">
    <source>
        <dbReference type="ARBA" id="ARBA00022741"/>
    </source>
</evidence>
<dbReference type="Gene3D" id="3.40.50.300">
    <property type="entry name" value="P-loop containing nucleotide triphosphate hydrolases"/>
    <property type="match status" value="1"/>
</dbReference>
<organism evidence="8 9">
    <name type="scientific">Vitis vinifera</name>
    <name type="common">Grape</name>
    <dbReference type="NCBI Taxonomy" id="29760"/>
    <lineage>
        <taxon>Eukaryota</taxon>
        <taxon>Viridiplantae</taxon>
        <taxon>Streptophyta</taxon>
        <taxon>Embryophyta</taxon>
        <taxon>Tracheophyta</taxon>
        <taxon>Spermatophyta</taxon>
        <taxon>Magnoliopsida</taxon>
        <taxon>eudicotyledons</taxon>
        <taxon>Gunneridae</taxon>
        <taxon>Pentapetalae</taxon>
        <taxon>rosids</taxon>
        <taxon>Vitales</taxon>
        <taxon>Vitaceae</taxon>
        <taxon>Viteae</taxon>
        <taxon>Vitis</taxon>
    </lineage>
</organism>
<dbReference type="PROSITE" id="PS50893">
    <property type="entry name" value="ABC_TRANSPORTER_2"/>
    <property type="match status" value="1"/>
</dbReference>
<dbReference type="InterPro" id="IPR017871">
    <property type="entry name" value="ABC_transporter-like_CS"/>
</dbReference>
<name>A0ABY9E2W0_VITVI</name>
<dbReference type="Proteomes" id="UP001227230">
    <property type="component" value="Chromosome 19"/>
</dbReference>
<accession>A0ABY9E2W0</accession>
<gene>
    <name evidence="8" type="ORF">VitviT2T_030708</name>
</gene>